<evidence type="ECO:0000256" key="2">
    <source>
        <dbReference type="ARBA" id="ARBA00010992"/>
    </source>
</evidence>
<feature type="transmembrane region" description="Helical" evidence="10">
    <location>
        <begin position="156"/>
        <end position="176"/>
    </location>
</feature>
<feature type="compositionally biased region" description="Basic and acidic residues" evidence="9">
    <location>
        <begin position="554"/>
        <end position="573"/>
    </location>
</feature>
<evidence type="ECO:0000256" key="4">
    <source>
        <dbReference type="ARBA" id="ARBA00022597"/>
    </source>
</evidence>
<dbReference type="SUPFAM" id="SSF103473">
    <property type="entry name" value="MFS general substrate transporter"/>
    <property type="match status" value="1"/>
</dbReference>
<keyword evidence="5 10" id="KW-0812">Transmembrane</keyword>
<dbReference type="AlphaFoldDB" id="A0A8H5BAD4"/>
<dbReference type="InterPro" id="IPR003663">
    <property type="entry name" value="Sugar/inositol_transpt"/>
</dbReference>
<evidence type="ECO:0000256" key="6">
    <source>
        <dbReference type="ARBA" id="ARBA00022989"/>
    </source>
</evidence>
<dbReference type="PANTHER" id="PTHR48022:SF75">
    <property type="entry name" value="GALACTOSE TRANSPORTER-RELATED"/>
    <property type="match status" value="1"/>
</dbReference>
<dbReference type="InterPro" id="IPR036259">
    <property type="entry name" value="MFS_trans_sf"/>
</dbReference>
<feature type="transmembrane region" description="Helical" evidence="10">
    <location>
        <begin position="435"/>
        <end position="455"/>
    </location>
</feature>
<evidence type="ECO:0000259" key="11">
    <source>
        <dbReference type="PROSITE" id="PS50850"/>
    </source>
</evidence>
<dbReference type="Pfam" id="PF00083">
    <property type="entry name" value="Sugar_tr"/>
    <property type="match status" value="1"/>
</dbReference>
<keyword evidence="3" id="KW-0813">Transport</keyword>
<dbReference type="CDD" id="cd17356">
    <property type="entry name" value="MFS_HXT"/>
    <property type="match status" value="1"/>
</dbReference>
<keyword evidence="13" id="KW-1185">Reference proteome</keyword>
<feature type="transmembrane region" description="Helical" evidence="10">
    <location>
        <begin position="369"/>
        <end position="394"/>
    </location>
</feature>
<dbReference type="Proteomes" id="UP000567179">
    <property type="component" value="Unassembled WGS sequence"/>
</dbReference>
<name>A0A8H5BAD4_9AGAR</name>
<dbReference type="NCBIfam" id="TIGR00879">
    <property type="entry name" value="SP"/>
    <property type="match status" value="1"/>
</dbReference>
<feature type="transmembrane region" description="Helical" evidence="10">
    <location>
        <begin position="188"/>
        <end position="209"/>
    </location>
</feature>
<evidence type="ECO:0000256" key="1">
    <source>
        <dbReference type="ARBA" id="ARBA00004141"/>
    </source>
</evidence>
<dbReference type="PRINTS" id="PR00171">
    <property type="entry name" value="SUGRTRNSPORT"/>
</dbReference>
<evidence type="ECO:0000256" key="7">
    <source>
        <dbReference type="ARBA" id="ARBA00023136"/>
    </source>
</evidence>
<proteinExistence type="inferred from homology"/>
<feature type="compositionally biased region" description="Polar residues" evidence="9">
    <location>
        <begin position="542"/>
        <end position="552"/>
    </location>
</feature>
<feature type="transmembrane region" description="Helical" evidence="10">
    <location>
        <begin position="68"/>
        <end position="87"/>
    </location>
</feature>
<organism evidence="12 13">
    <name type="scientific">Psilocybe cf. subviscida</name>
    <dbReference type="NCBI Taxonomy" id="2480587"/>
    <lineage>
        <taxon>Eukaryota</taxon>
        <taxon>Fungi</taxon>
        <taxon>Dikarya</taxon>
        <taxon>Basidiomycota</taxon>
        <taxon>Agaricomycotina</taxon>
        <taxon>Agaricomycetes</taxon>
        <taxon>Agaricomycetidae</taxon>
        <taxon>Agaricales</taxon>
        <taxon>Agaricineae</taxon>
        <taxon>Strophariaceae</taxon>
        <taxon>Psilocybe</taxon>
    </lineage>
</organism>
<keyword evidence="7 10" id="KW-0472">Membrane</keyword>
<comment type="similarity">
    <text evidence="2">Belongs to the major facilitator superfamily. Sugar transporter (TC 2.A.1.1) family.</text>
</comment>
<comment type="caution">
    <text evidence="12">The sequence shown here is derived from an EMBL/GenBank/DDBJ whole genome shotgun (WGS) entry which is preliminary data.</text>
</comment>
<protein>
    <recommendedName>
        <fullName evidence="11">Major facilitator superfamily (MFS) profile domain-containing protein</fullName>
    </recommendedName>
</protein>
<evidence type="ECO:0000256" key="9">
    <source>
        <dbReference type="SAM" id="MobiDB-lite"/>
    </source>
</evidence>
<keyword evidence="6 10" id="KW-1133">Transmembrane helix</keyword>
<evidence type="ECO:0000313" key="13">
    <source>
        <dbReference type="Proteomes" id="UP000567179"/>
    </source>
</evidence>
<dbReference type="EMBL" id="JAACJJ010000029">
    <property type="protein sequence ID" value="KAF5319488.1"/>
    <property type="molecule type" value="Genomic_DNA"/>
</dbReference>
<dbReference type="Gene3D" id="1.20.1250.20">
    <property type="entry name" value="MFS general substrate transporter like domains"/>
    <property type="match status" value="1"/>
</dbReference>
<evidence type="ECO:0000256" key="8">
    <source>
        <dbReference type="ARBA" id="ARBA00049119"/>
    </source>
</evidence>
<evidence type="ECO:0000256" key="10">
    <source>
        <dbReference type="SAM" id="Phobius"/>
    </source>
</evidence>
<dbReference type="PROSITE" id="PS00216">
    <property type="entry name" value="SUGAR_TRANSPORT_1"/>
    <property type="match status" value="1"/>
</dbReference>
<dbReference type="InterPro" id="IPR050360">
    <property type="entry name" value="MFS_Sugar_Transporters"/>
</dbReference>
<feature type="compositionally biased region" description="Basic and acidic residues" evidence="9">
    <location>
        <begin position="512"/>
        <end position="531"/>
    </location>
</feature>
<dbReference type="GO" id="GO:0005886">
    <property type="term" value="C:plasma membrane"/>
    <property type="evidence" value="ECO:0007669"/>
    <property type="project" value="TreeGrafter"/>
</dbReference>
<dbReference type="PANTHER" id="PTHR48022">
    <property type="entry name" value="PLASTIDIC GLUCOSE TRANSPORTER 4"/>
    <property type="match status" value="1"/>
</dbReference>
<reference evidence="12 13" key="1">
    <citation type="journal article" date="2020" name="ISME J.">
        <title>Uncovering the hidden diversity of litter-decomposition mechanisms in mushroom-forming fungi.</title>
        <authorList>
            <person name="Floudas D."/>
            <person name="Bentzer J."/>
            <person name="Ahren D."/>
            <person name="Johansson T."/>
            <person name="Persson P."/>
            <person name="Tunlid A."/>
        </authorList>
    </citation>
    <scope>NUCLEOTIDE SEQUENCE [LARGE SCALE GENOMIC DNA]</scope>
    <source>
        <strain evidence="12 13">CBS 101986</strain>
    </source>
</reference>
<evidence type="ECO:0000256" key="5">
    <source>
        <dbReference type="ARBA" id="ARBA00022692"/>
    </source>
</evidence>
<evidence type="ECO:0000256" key="3">
    <source>
        <dbReference type="ARBA" id="ARBA00022448"/>
    </source>
</evidence>
<feature type="transmembrane region" description="Helical" evidence="10">
    <location>
        <begin position="12"/>
        <end position="31"/>
    </location>
</feature>
<comment type="catalytic activity">
    <reaction evidence="8">
        <text>myo-inositol(out) + H(+)(out) = myo-inositol(in) + H(+)(in)</text>
        <dbReference type="Rhea" id="RHEA:60364"/>
        <dbReference type="ChEBI" id="CHEBI:15378"/>
        <dbReference type="ChEBI" id="CHEBI:17268"/>
    </reaction>
</comment>
<dbReference type="OrthoDB" id="5141738at2759"/>
<dbReference type="InterPro" id="IPR005829">
    <property type="entry name" value="Sugar_transporter_CS"/>
</dbReference>
<dbReference type="GO" id="GO:0005351">
    <property type="term" value="F:carbohydrate:proton symporter activity"/>
    <property type="evidence" value="ECO:0007669"/>
    <property type="project" value="TreeGrafter"/>
</dbReference>
<dbReference type="InterPro" id="IPR005828">
    <property type="entry name" value="MFS_sugar_transport-like"/>
</dbReference>
<comment type="subcellular location">
    <subcellularLocation>
        <location evidence="1">Membrane</location>
        <topology evidence="1">Multi-pass membrane protein</topology>
    </subcellularLocation>
</comment>
<dbReference type="InterPro" id="IPR020846">
    <property type="entry name" value="MFS_dom"/>
</dbReference>
<evidence type="ECO:0000313" key="12">
    <source>
        <dbReference type="EMBL" id="KAF5319488.1"/>
    </source>
</evidence>
<gene>
    <name evidence="12" type="ORF">D9619_008542</name>
</gene>
<dbReference type="PROSITE" id="PS00217">
    <property type="entry name" value="SUGAR_TRANSPORT_2"/>
    <property type="match status" value="1"/>
</dbReference>
<feature type="transmembrane region" description="Helical" evidence="10">
    <location>
        <begin position="335"/>
        <end position="357"/>
    </location>
</feature>
<feature type="transmembrane region" description="Helical" evidence="10">
    <location>
        <begin position="406"/>
        <end position="429"/>
    </location>
</feature>
<sequence>MPLFYMHDMPIGGTAIMQALIASMGGFIFGYDTGQISNMLLMDDFKLRFATCSNPLDHNTCEFSTARAGLIVSLLSIGMLVGALVGAPVADRLGRRKAMITECGMFAIGVIVQLCSFHAWQQVAIGRLVSGLGVGGLSATVPMYQAEIAPTQIRGLLTATYQLFTTLGTLVAYRIAIDTCNLLDGASWRALVGLGLIWPAILSTGIMFMPESPRWLVLHGRKNDAAVSVARAHGIKSTPKQNRTESHFVVPEVDQIEDQIEAESRYKSGWIDCFKSNNKMLYRTLLGMALQSFQQLTGANYFSYYSATIFQTVGIEDSFVAQTILGSVNVFGRRWSLIIGGVWQAAWFFVFAAAGHAEDPEVNPGVGKLMAVAACMFILGYGMTWGPGIWILIGETFPMRTRAKQIALSTASNWLLNILIALFTPFIVFEIGFQYGFLFAACNLTGAIIVFFFLYESLGLSLESVDDMYNDSKCKPWTSEKWAPVGYASRCEVAQQKKTAQVHRPLSSGAIEEEKLGHAEREDPHGRESKQADMGAVAVTNGPANGNDNVNGHLTERNSDSNEHLHTESEKGTFFDQTPTQPGEVQETDAGDAVEIDDEIGHRESFDTGVGGLHATMQQTQRIEHPLPEEWEPVGYPSSEDTDPLQRAQAHKPLASAVTKKRQLEQDMCSGDASKYIDTLMPQMTGDHFVLTSRASN</sequence>
<dbReference type="PROSITE" id="PS50850">
    <property type="entry name" value="MFS"/>
    <property type="match status" value="1"/>
</dbReference>
<feature type="region of interest" description="Disordered" evidence="9">
    <location>
        <begin position="502"/>
        <end position="590"/>
    </location>
</feature>
<feature type="domain" description="Major facilitator superfamily (MFS) profile" evidence="11">
    <location>
        <begin position="18"/>
        <end position="458"/>
    </location>
</feature>
<accession>A0A8H5BAD4</accession>
<keyword evidence="4" id="KW-0762">Sugar transport</keyword>